<dbReference type="SUPFAM" id="SSF52058">
    <property type="entry name" value="L domain-like"/>
    <property type="match status" value="1"/>
</dbReference>
<keyword evidence="1" id="KW-0433">Leucine-rich repeat</keyword>
<feature type="domain" description="Ig-like" evidence="7">
    <location>
        <begin position="385"/>
        <end position="471"/>
    </location>
</feature>
<evidence type="ECO:0000256" key="4">
    <source>
        <dbReference type="ARBA" id="ARBA00023157"/>
    </source>
</evidence>
<dbReference type="Proteomes" id="UP000192578">
    <property type="component" value="Unassembled WGS sequence"/>
</dbReference>
<name>A0A1W0WTW4_HYPEX</name>
<dbReference type="Pfam" id="PF01462">
    <property type="entry name" value="LRRNT"/>
    <property type="match status" value="1"/>
</dbReference>
<dbReference type="SMART" id="SM00013">
    <property type="entry name" value="LRRNT"/>
    <property type="match status" value="1"/>
</dbReference>
<dbReference type="InterPro" id="IPR036116">
    <property type="entry name" value="FN3_sf"/>
</dbReference>
<comment type="caution">
    <text evidence="8">The sequence shown here is derived from an EMBL/GenBank/DDBJ whole genome shotgun (WGS) entry which is preliminary data.</text>
</comment>
<dbReference type="CDD" id="cd00063">
    <property type="entry name" value="FN3"/>
    <property type="match status" value="1"/>
</dbReference>
<dbReference type="PANTHER" id="PTHR24366:SF168">
    <property type="entry name" value="GH22922P-RELATED"/>
    <property type="match status" value="1"/>
</dbReference>
<evidence type="ECO:0000313" key="9">
    <source>
        <dbReference type="Proteomes" id="UP000192578"/>
    </source>
</evidence>
<dbReference type="InterPro" id="IPR007110">
    <property type="entry name" value="Ig-like_dom"/>
</dbReference>
<dbReference type="SUPFAM" id="SSF48726">
    <property type="entry name" value="Immunoglobulin"/>
    <property type="match status" value="1"/>
</dbReference>
<keyword evidence="5" id="KW-1133">Transmembrane helix</keyword>
<feature type="signal peptide" evidence="6">
    <location>
        <begin position="1"/>
        <end position="22"/>
    </location>
</feature>
<dbReference type="SUPFAM" id="SSF49265">
    <property type="entry name" value="Fibronectin type III"/>
    <property type="match status" value="1"/>
</dbReference>
<dbReference type="EMBL" id="MTYJ01000047">
    <property type="protein sequence ID" value="OQV18635.1"/>
    <property type="molecule type" value="Genomic_DNA"/>
</dbReference>
<keyword evidence="5" id="KW-0812">Transmembrane</keyword>
<dbReference type="InterPro" id="IPR013783">
    <property type="entry name" value="Ig-like_fold"/>
</dbReference>
<evidence type="ECO:0000256" key="1">
    <source>
        <dbReference type="ARBA" id="ARBA00022614"/>
    </source>
</evidence>
<dbReference type="SMART" id="SM00369">
    <property type="entry name" value="LRR_TYP"/>
    <property type="match status" value="8"/>
</dbReference>
<keyword evidence="3" id="KW-0677">Repeat</keyword>
<organism evidence="8 9">
    <name type="scientific">Hypsibius exemplaris</name>
    <name type="common">Freshwater tardigrade</name>
    <dbReference type="NCBI Taxonomy" id="2072580"/>
    <lineage>
        <taxon>Eukaryota</taxon>
        <taxon>Metazoa</taxon>
        <taxon>Ecdysozoa</taxon>
        <taxon>Tardigrada</taxon>
        <taxon>Eutardigrada</taxon>
        <taxon>Parachela</taxon>
        <taxon>Hypsibioidea</taxon>
        <taxon>Hypsibiidae</taxon>
        <taxon>Hypsibius</taxon>
    </lineage>
</organism>
<feature type="transmembrane region" description="Helical" evidence="5">
    <location>
        <begin position="578"/>
        <end position="602"/>
    </location>
</feature>
<dbReference type="InterPro" id="IPR003961">
    <property type="entry name" value="FN3_dom"/>
</dbReference>
<evidence type="ECO:0000256" key="3">
    <source>
        <dbReference type="ARBA" id="ARBA00022737"/>
    </source>
</evidence>
<feature type="chain" id="PRO_5012325509" description="Ig-like domain-containing protein" evidence="6">
    <location>
        <begin position="23"/>
        <end position="683"/>
    </location>
</feature>
<keyword evidence="9" id="KW-1185">Reference proteome</keyword>
<dbReference type="InterPro" id="IPR036179">
    <property type="entry name" value="Ig-like_dom_sf"/>
</dbReference>
<dbReference type="InterPro" id="IPR003599">
    <property type="entry name" value="Ig_sub"/>
</dbReference>
<evidence type="ECO:0000313" key="8">
    <source>
        <dbReference type="EMBL" id="OQV18635.1"/>
    </source>
</evidence>
<dbReference type="SMART" id="SM00409">
    <property type="entry name" value="IG"/>
    <property type="match status" value="1"/>
</dbReference>
<keyword evidence="5" id="KW-0472">Membrane</keyword>
<evidence type="ECO:0000259" key="7">
    <source>
        <dbReference type="PROSITE" id="PS50835"/>
    </source>
</evidence>
<dbReference type="InterPro" id="IPR032675">
    <property type="entry name" value="LRR_dom_sf"/>
</dbReference>
<accession>A0A1W0WTW4</accession>
<dbReference type="PROSITE" id="PS50835">
    <property type="entry name" value="IG_LIKE"/>
    <property type="match status" value="1"/>
</dbReference>
<dbReference type="Pfam" id="PF13855">
    <property type="entry name" value="LRR_8"/>
    <property type="match status" value="2"/>
</dbReference>
<gene>
    <name evidence="8" type="ORF">BV898_07264</name>
</gene>
<dbReference type="Gene3D" id="3.80.10.10">
    <property type="entry name" value="Ribonuclease Inhibitor"/>
    <property type="match status" value="2"/>
</dbReference>
<keyword evidence="4" id="KW-1015">Disulfide bond</keyword>
<dbReference type="InterPro" id="IPR003591">
    <property type="entry name" value="Leu-rich_rpt_typical-subtyp"/>
</dbReference>
<evidence type="ECO:0000256" key="6">
    <source>
        <dbReference type="SAM" id="SignalP"/>
    </source>
</evidence>
<reference evidence="9" key="1">
    <citation type="submission" date="2017-01" db="EMBL/GenBank/DDBJ databases">
        <title>Comparative genomics of anhydrobiosis in the tardigrade Hypsibius dujardini.</title>
        <authorList>
            <person name="Yoshida Y."/>
            <person name="Koutsovoulos G."/>
            <person name="Laetsch D."/>
            <person name="Stevens L."/>
            <person name="Kumar S."/>
            <person name="Horikawa D."/>
            <person name="Ishino K."/>
            <person name="Komine S."/>
            <person name="Tomita M."/>
            <person name="Blaxter M."/>
            <person name="Arakawa K."/>
        </authorList>
    </citation>
    <scope>NUCLEOTIDE SEQUENCE [LARGE SCALE GENOMIC DNA]</scope>
    <source>
        <strain evidence="9">Z151</strain>
    </source>
</reference>
<dbReference type="InterPro" id="IPR001611">
    <property type="entry name" value="Leu-rich_rpt"/>
</dbReference>
<protein>
    <recommendedName>
        <fullName evidence="7">Ig-like domain-containing protein</fullName>
    </recommendedName>
</protein>
<dbReference type="Gene3D" id="2.60.40.10">
    <property type="entry name" value="Immunoglobulins"/>
    <property type="match status" value="1"/>
</dbReference>
<sequence>MFPAVVFVAAASVLLGLHPVDGTDNWSPVCPRKCVCQVRPVQVALLKQPATFRTVDCSGLNLQRIPSDLPAEAEALLLPNNSIRMHVGINLMPQLRLLDLAHNRIQGFFGRLQLPQLEHLDLSYNAIPRVSSSDNDFFAPLRNLQTLNLRGNTIQTVQAETLELPRLTSLDLSGNHLSHIDEHALISLHMLRNVDLSNNDLAAEDIGDVFEGLQLSMVNLSDNRLVQFLTRDFVTEELDLSRNWFATLSRFTFDGIRAQHLQLGGMPTLWLVSSSAFDKMKTLNSLDLSRNGNLTYIEPGSLSGLYNLTSIDLDYSGLLKLPADMEPRPGLAVSLRDVPLSCYLNSEFLQSPQGKQFSCRWRNDTLNSTQLIALKSSADWRNALPVILPVFPFYMEADVGTVLELQCLTFGNVSGLIWYRIDEKRNREYSLPSSSGVLRLGPLYRVDSGRYMCRVYNEFGSVNRSVNVNVTYAPVVIIPLTVTQQYVTFAWNNSDPSIASQFRVTYYEFGGVNFSHVRTIYMGHLVRTYTISNLKSGTLYKLCLLLNKSGIVEELDCKNITTQDPEVSSRSFQSAQELVVAIACISGLLFMIFMSTCVYRFYQEKQQDSMAENLSRILLSDSSCTASEAATPTTYFNPGIDPLTPTTDLDVRAAFLPEHHPYRNIPFGCRARQGEPQMQSTQF</sequence>
<dbReference type="PROSITE" id="PS51450">
    <property type="entry name" value="LRR"/>
    <property type="match status" value="1"/>
</dbReference>
<dbReference type="OrthoDB" id="1055097at2759"/>
<dbReference type="InterPro" id="IPR000372">
    <property type="entry name" value="LRRNT"/>
</dbReference>
<proteinExistence type="predicted"/>
<dbReference type="AlphaFoldDB" id="A0A1W0WTW4"/>
<keyword evidence="2 6" id="KW-0732">Signal</keyword>
<evidence type="ECO:0000256" key="5">
    <source>
        <dbReference type="SAM" id="Phobius"/>
    </source>
</evidence>
<evidence type="ECO:0000256" key="2">
    <source>
        <dbReference type="ARBA" id="ARBA00022729"/>
    </source>
</evidence>
<dbReference type="PANTHER" id="PTHR24366">
    <property type="entry name" value="IG(IMMUNOGLOBULIN) AND LRR(LEUCINE RICH REPEAT) DOMAINS"/>
    <property type="match status" value="1"/>
</dbReference>